<evidence type="ECO:0000259" key="2">
    <source>
        <dbReference type="Pfam" id="PF11181"/>
    </source>
</evidence>
<dbReference type="EMBL" id="CAEZVY010000047">
    <property type="protein sequence ID" value="CAB4640724.1"/>
    <property type="molecule type" value="Genomic_DNA"/>
</dbReference>
<evidence type="ECO:0000256" key="1">
    <source>
        <dbReference type="SAM" id="Phobius"/>
    </source>
</evidence>
<dbReference type="AlphaFoldDB" id="A0A6J6JWW2"/>
<keyword evidence="1" id="KW-0472">Membrane</keyword>
<protein>
    <submittedName>
        <fullName evidence="3">Unannotated protein</fullName>
    </submittedName>
</protein>
<dbReference type="Pfam" id="PF11181">
    <property type="entry name" value="YflT"/>
    <property type="match status" value="1"/>
</dbReference>
<organism evidence="3">
    <name type="scientific">freshwater metagenome</name>
    <dbReference type="NCBI Taxonomy" id="449393"/>
    <lineage>
        <taxon>unclassified sequences</taxon>
        <taxon>metagenomes</taxon>
        <taxon>ecological metagenomes</taxon>
    </lineage>
</organism>
<feature type="transmembrane region" description="Helical" evidence="1">
    <location>
        <begin position="99"/>
        <end position="124"/>
    </location>
</feature>
<gene>
    <name evidence="3" type="ORF">UFOPK2158_00569</name>
</gene>
<name>A0A6J6JWW2_9ZZZZ</name>
<dbReference type="InterPro" id="IPR025889">
    <property type="entry name" value="GSP17M-like_dom"/>
</dbReference>
<proteinExistence type="predicted"/>
<keyword evidence="1" id="KW-0812">Transmembrane</keyword>
<feature type="domain" description="General stress protein 17M-like" evidence="2">
    <location>
        <begin position="23"/>
        <end position="97"/>
    </location>
</feature>
<evidence type="ECO:0000313" key="3">
    <source>
        <dbReference type="EMBL" id="CAB4640724.1"/>
    </source>
</evidence>
<sequence>MSQSNRFGSRRSDAVFRLPPGEVLKGFPTYPEAQALVAKLINEGVQASALSIVGSDVTLVERVIGRMGYGRAALSSAMSGSWLGLVAGLVFVVVSPEDFVTPILAGLLIGAGAGMVVGMILFTVSKGPLRNFRSVQHVIAKQYDVVVASAVHQAALAAMKAGPDSEAS</sequence>
<accession>A0A6J6JWW2</accession>
<keyword evidence="1" id="KW-1133">Transmembrane helix</keyword>
<reference evidence="3" key="1">
    <citation type="submission" date="2020-05" db="EMBL/GenBank/DDBJ databases">
        <authorList>
            <person name="Chiriac C."/>
            <person name="Salcher M."/>
            <person name="Ghai R."/>
            <person name="Kavagutti S V."/>
        </authorList>
    </citation>
    <scope>NUCLEOTIDE SEQUENCE</scope>
</reference>
<feature type="transmembrane region" description="Helical" evidence="1">
    <location>
        <begin position="72"/>
        <end position="93"/>
    </location>
</feature>